<organism evidence="2 3">
    <name type="scientific">Neotabrizicola shimadae</name>
    <dbReference type="NCBI Taxonomy" id="2807096"/>
    <lineage>
        <taxon>Bacteria</taxon>
        <taxon>Pseudomonadati</taxon>
        <taxon>Pseudomonadota</taxon>
        <taxon>Alphaproteobacteria</taxon>
        <taxon>Rhodobacterales</taxon>
        <taxon>Paracoccaceae</taxon>
        <taxon>Neotabrizicola</taxon>
    </lineage>
</organism>
<dbReference type="Proteomes" id="UP000826300">
    <property type="component" value="Chromosome"/>
</dbReference>
<name>A0A8G1EF14_9RHOB</name>
<keyword evidence="1" id="KW-1133">Transmembrane helix</keyword>
<feature type="transmembrane region" description="Helical" evidence="1">
    <location>
        <begin position="12"/>
        <end position="36"/>
    </location>
</feature>
<dbReference type="AlphaFoldDB" id="A0A8G1EF14"/>
<gene>
    <name evidence="2" type="ORF">JO391_07690</name>
</gene>
<dbReference type="RefSeq" id="WP_220663868.1">
    <property type="nucleotide sequence ID" value="NZ_CP069370.1"/>
</dbReference>
<dbReference type="KEGG" id="nsm:JO391_07690"/>
<evidence type="ECO:0000313" key="3">
    <source>
        <dbReference type="Proteomes" id="UP000826300"/>
    </source>
</evidence>
<keyword evidence="3" id="KW-1185">Reference proteome</keyword>
<reference evidence="2" key="1">
    <citation type="submission" date="2021-02" db="EMBL/GenBank/DDBJ databases">
        <title>Rhodobacter shimadae sp. nov., an aerobic anoxygenic phototrophic bacterium isolated from a hot spring.</title>
        <authorList>
            <person name="Muramatsu S."/>
            <person name="Haruta S."/>
            <person name="Hirose S."/>
            <person name="Hanada S."/>
        </authorList>
    </citation>
    <scope>NUCLEOTIDE SEQUENCE</scope>
    <source>
        <strain evidence="2">N10</strain>
    </source>
</reference>
<evidence type="ECO:0000256" key="1">
    <source>
        <dbReference type="SAM" id="Phobius"/>
    </source>
</evidence>
<keyword evidence="1" id="KW-0472">Membrane</keyword>
<evidence type="ECO:0000313" key="2">
    <source>
        <dbReference type="EMBL" id="QYZ71369.1"/>
    </source>
</evidence>
<dbReference type="EMBL" id="CP069370">
    <property type="protein sequence ID" value="QYZ71369.1"/>
    <property type="molecule type" value="Genomic_DNA"/>
</dbReference>
<accession>A0A8G1EF14</accession>
<sequence length="159" mass="16483">MPDRTFGQTFRQLALAMLNATLLLAVLLVFGTWLLIGRVQHFATDTAEAAATALGADLKGQMTGEVATLSATLENLSTLDARLSDVIAKAGTGDSAAVAQLTGLRTDVQTLTASVDKLNGTAKALRDNGGEVLTETLHGFLLELAERLGPLPAPTAPAN</sequence>
<proteinExistence type="predicted"/>
<keyword evidence="1" id="KW-0812">Transmembrane</keyword>
<protein>
    <submittedName>
        <fullName evidence="2">Uncharacterized protein</fullName>
    </submittedName>
</protein>